<gene>
    <name evidence="1" type="ORF">Psal009_00197</name>
</gene>
<dbReference type="AlphaFoldDB" id="A0A9Q6LGZ8"/>
<protein>
    <submittedName>
        <fullName evidence="1">Uncharacterized protein</fullName>
    </submittedName>
</protein>
<reference evidence="1 2" key="1">
    <citation type="submission" date="2019-04" db="EMBL/GenBank/DDBJ databases">
        <title>Complete genome sequencing of Piscirickettsia salmonis strain Psal-009.</title>
        <authorList>
            <person name="Schober I."/>
            <person name="Bunk B."/>
            <person name="Sproer C."/>
            <person name="Carril G.P."/>
            <person name="Riedel T."/>
            <person name="Flores-Herrera P.A."/>
            <person name="Nourdin-Galindo G."/>
            <person name="Marshall S.H."/>
            <person name="Overmann J."/>
        </authorList>
    </citation>
    <scope>NUCLEOTIDE SEQUENCE [LARGE SCALE GENOMIC DNA]</scope>
    <source>
        <strain evidence="1 2">Psal-009</strain>
    </source>
</reference>
<evidence type="ECO:0000313" key="2">
    <source>
        <dbReference type="Proteomes" id="UP000422232"/>
    </source>
</evidence>
<accession>A0A9Q6LGZ8</accession>
<organism evidence="1 2">
    <name type="scientific">Piscirickettsia salmonis</name>
    <dbReference type="NCBI Taxonomy" id="1238"/>
    <lineage>
        <taxon>Bacteria</taxon>
        <taxon>Pseudomonadati</taxon>
        <taxon>Pseudomonadota</taxon>
        <taxon>Gammaproteobacteria</taxon>
        <taxon>Thiotrichales</taxon>
        <taxon>Piscirickettsiaceae</taxon>
        <taxon>Piscirickettsia</taxon>
    </lineage>
</organism>
<dbReference type="Proteomes" id="UP000422232">
    <property type="component" value="Chromosome"/>
</dbReference>
<sequence>MPKMIFAFDIDETLFYTSNRQTKVNSVNYTLSSYNPYGLYKCYTLHKERMTAIIARNFSQW</sequence>
<dbReference type="EMBL" id="CP038908">
    <property type="protein sequence ID" value="QGO04337.1"/>
    <property type="molecule type" value="Genomic_DNA"/>
</dbReference>
<evidence type="ECO:0000313" key="1">
    <source>
        <dbReference type="EMBL" id="QGO04337.1"/>
    </source>
</evidence>
<keyword evidence="2" id="KW-1185">Reference proteome</keyword>
<proteinExistence type="predicted"/>
<name>A0A9Q6LGZ8_PISSA</name>